<dbReference type="OrthoDB" id="246789at2"/>
<dbReference type="RefSeq" id="WP_106190003.1">
    <property type="nucleotide sequence ID" value="NZ_PVTF01000008.1"/>
</dbReference>
<sequence length="580" mass="59729">MTPPPVAPAVLADVLDDLPPRLRKRVDASLDRAGTWDVVVDGDTARAELDADTSLTWTLSGGVLAAAEDLVCSCLLAPRCLHRGVAVAAAEVADVVAPAAAASEVVEAVAEEPVEVAEAREDERAAAGALWEACATVLRSGAAGSGAVVRAELLRAVHVARVAGLHRASAGGLRIAAALAAARAGDSSFDREVLTGELVDLMLLCHDLRGGTVSAELRGTARREYSPVGALRLYGLCTEVVVASSGYSGVVTHLVDETGLLWTVPAIMPGGAERVTAAAGGAVAIGESGLTQRELGRAGMLLSGGTGSPDRRLGAGKAVRAVAASGAGWDAAPLAGLWEQPLAEQVARAFHADTRPVGHRPAGEDLLFLEGTVVGAAGAALRLSLGEAHVDLVGDQRVRENLRVLAGAAGLGLRVVGRLVPDRPGVVSALAVSSAELALPSELRHHVDLALDQVQRSHVSDGLRELPPRSEGDDGVPEPLRPLENVVHRVALGGRAVAAVSSASRDVTALGRMGLVTTAGLLADLAGTSRDRERDVFGRVVRDAGDAFPVAWLRAGVHVREFRRGVSRRGWLEAVGAQHS</sequence>
<comment type="caution">
    <text evidence="2">The sequence shown here is derived from an EMBL/GenBank/DDBJ whole genome shotgun (WGS) entry which is preliminary data.</text>
</comment>
<evidence type="ECO:0000313" key="2">
    <source>
        <dbReference type="EMBL" id="PRY38709.1"/>
    </source>
</evidence>
<evidence type="ECO:0008006" key="4">
    <source>
        <dbReference type="Google" id="ProtNLM"/>
    </source>
</evidence>
<accession>A0A2T0SZ86</accession>
<name>A0A2T0SZ86_9PSEU</name>
<evidence type="ECO:0000256" key="1">
    <source>
        <dbReference type="SAM" id="MobiDB-lite"/>
    </source>
</evidence>
<evidence type="ECO:0000313" key="3">
    <source>
        <dbReference type="Proteomes" id="UP000239494"/>
    </source>
</evidence>
<proteinExistence type="predicted"/>
<feature type="region of interest" description="Disordered" evidence="1">
    <location>
        <begin position="460"/>
        <end position="479"/>
    </location>
</feature>
<dbReference type="EMBL" id="PVTF01000008">
    <property type="protein sequence ID" value="PRY38709.1"/>
    <property type="molecule type" value="Genomic_DNA"/>
</dbReference>
<reference evidence="2 3" key="1">
    <citation type="submission" date="2018-03" db="EMBL/GenBank/DDBJ databases">
        <title>Genomic Encyclopedia of Archaeal and Bacterial Type Strains, Phase II (KMG-II): from individual species to whole genera.</title>
        <authorList>
            <person name="Goeker M."/>
        </authorList>
    </citation>
    <scope>NUCLEOTIDE SEQUENCE [LARGE SCALE GENOMIC DNA]</scope>
    <source>
        <strain evidence="2 3">DSM 44720</strain>
    </source>
</reference>
<organism evidence="2 3">
    <name type="scientific">Umezawaea tangerina</name>
    <dbReference type="NCBI Taxonomy" id="84725"/>
    <lineage>
        <taxon>Bacteria</taxon>
        <taxon>Bacillati</taxon>
        <taxon>Actinomycetota</taxon>
        <taxon>Actinomycetes</taxon>
        <taxon>Pseudonocardiales</taxon>
        <taxon>Pseudonocardiaceae</taxon>
        <taxon>Umezawaea</taxon>
    </lineage>
</organism>
<gene>
    <name evidence="2" type="ORF">CLV43_108109</name>
</gene>
<feature type="compositionally biased region" description="Basic and acidic residues" evidence="1">
    <location>
        <begin position="460"/>
        <end position="472"/>
    </location>
</feature>
<keyword evidence="3" id="KW-1185">Reference proteome</keyword>
<dbReference type="AlphaFoldDB" id="A0A2T0SZ86"/>
<dbReference type="Proteomes" id="UP000239494">
    <property type="component" value="Unassembled WGS sequence"/>
</dbReference>
<protein>
    <recommendedName>
        <fullName evidence="4">SWIM-type domain-containing protein</fullName>
    </recommendedName>
</protein>